<evidence type="ECO:0000313" key="2">
    <source>
        <dbReference type="Proteomes" id="UP001440984"/>
    </source>
</evidence>
<organism evidence="1 2">
    <name type="scientific">Amycolatopsis melonis</name>
    <dbReference type="NCBI Taxonomy" id="3156488"/>
    <lineage>
        <taxon>Bacteria</taxon>
        <taxon>Bacillati</taxon>
        <taxon>Actinomycetota</taxon>
        <taxon>Actinomycetes</taxon>
        <taxon>Pseudonocardiales</taxon>
        <taxon>Pseudonocardiaceae</taxon>
        <taxon>Amycolatopsis</taxon>
    </lineage>
</organism>
<protein>
    <submittedName>
        <fullName evidence="1">Uncharacterized protein</fullName>
    </submittedName>
</protein>
<evidence type="ECO:0000313" key="1">
    <source>
        <dbReference type="EMBL" id="MEQ0558226.1"/>
    </source>
</evidence>
<accession>A0ABV0L7D6</accession>
<proteinExistence type="predicted"/>
<comment type="caution">
    <text evidence="1">The sequence shown here is derived from an EMBL/GenBank/DDBJ whole genome shotgun (WGS) entry which is preliminary data.</text>
</comment>
<dbReference type="Proteomes" id="UP001440984">
    <property type="component" value="Unassembled WGS sequence"/>
</dbReference>
<gene>
    <name evidence="1" type="ORF">ABJI51_04020</name>
</gene>
<dbReference type="EMBL" id="JBDZYD010000001">
    <property type="protein sequence ID" value="MEQ0558226.1"/>
    <property type="molecule type" value="Genomic_DNA"/>
</dbReference>
<sequence length="874" mass="96589">MASTAGNTDRVSFDGLEQLLAHATIGWAADRVRAAVRTADRSGRRLAVGLFAPGHGSRREGFPEAPDTAESYRMRTGDDGEVVQVAVSGSDIRGLAYALTELAERITAARAVEAAGAGEEEQRPSVPVRSIQRAFSGTHEDLPWFHDRAFWTEYLDFLAGQRFNRFHLALGMQYNYGAGLTSSDATDNYLCFPYSFLLEVDGFPVRAQGVTEAERSRNLASLAFIARETRRRGMEFQLGLWNHAADYGLGARHSHPILGLGPESHAGYCAAALRELLAAIPQIDGLTFRVHYEGGIPEPERLAFWDGMFRVVSEAGRPMRVDLHAKGLDADLLAAVRKPNIRPVASAKYWAEHLGLPYHQASIRPFERMTVSRSRLGEERARLMGVTELSRRFTRYGYADFLDEDREIDVLFRMWPGTQRLLLWGDPVFAAGYGRHATLGGALGVEFCEPLFFKGRKGSGRPGGRDPYVRDDLRLGVGDWRKYRYTYLLWGRLLYDPETRPEVWRRFLRGEHGEPAADVEALLAPLSRILPLVTVTHAPSAANNAYWPEVYADLPITPWVRSRHYAFDTLSNDWQGVSSFDPVLFYGVGEYADDAVAGRLSGKYTPLEVAAWLDRLAGDGATALERVRRQAAPGAPQTQRVLVDAEILVRLGRFFAGKFRAAVAYALWRRTQVRDHLAEAVELLERAHEAYAGIVPVAAGVYRDEFTFGCSLSERGHWAGNLGAMADDLHALRVELDRAAAGAEPVPVASRRTRPVLGGVRLVVADRFERAAPFEVALAGPPEEMGEITEVTLHHRHLDQSRDWVQLPMSRTGDRFTAVLPAEFTATSYPITVFAEVHLAGADPVLVPGFGADLADSPYLVVHSTAWKAGGTTG</sequence>
<keyword evidence="2" id="KW-1185">Reference proteome</keyword>
<dbReference type="RefSeq" id="WP_348947547.1">
    <property type="nucleotide sequence ID" value="NZ_JBDZYD010000001.1"/>
</dbReference>
<name>A0ABV0L7D6_9PSEU</name>
<reference evidence="1 2" key="1">
    <citation type="submission" date="2024-05" db="EMBL/GenBank/DDBJ databases">
        <authorList>
            <person name="Zhao H."/>
            <person name="Xu Y."/>
            <person name="Lin S."/>
            <person name="Spain J.C."/>
            <person name="Zhou N.-Y."/>
        </authorList>
    </citation>
    <scope>NUCLEOTIDE SEQUENCE [LARGE SCALE GENOMIC DNA]</scope>
    <source>
        <strain evidence="1 2">NEAU-NG30</strain>
    </source>
</reference>